<gene>
    <name evidence="5" type="ORF">SAMN05421663_106207</name>
</gene>
<keyword evidence="2" id="KW-0645">Protease</keyword>
<dbReference type="Gene3D" id="3.40.50.880">
    <property type="match status" value="1"/>
</dbReference>
<keyword evidence="6" id="KW-1185">Reference proteome</keyword>
<comment type="similarity">
    <text evidence="1">Belongs to the peptidase S51 family.</text>
</comment>
<evidence type="ECO:0000313" key="5">
    <source>
        <dbReference type="EMBL" id="SDD08416.1"/>
    </source>
</evidence>
<accession>A0A1G6RWV5</accession>
<name>A0A1G6RWV5_9BACI</name>
<evidence type="ECO:0000313" key="6">
    <source>
        <dbReference type="Proteomes" id="UP000198666"/>
    </source>
</evidence>
<dbReference type="GO" id="GO:0006508">
    <property type="term" value="P:proteolysis"/>
    <property type="evidence" value="ECO:0007669"/>
    <property type="project" value="UniProtKB-KW"/>
</dbReference>
<dbReference type="STRING" id="361279.SAMN05421663_106207"/>
<keyword evidence="4" id="KW-0720">Serine protease</keyword>
<dbReference type="Pfam" id="PF03575">
    <property type="entry name" value="Peptidase_S51"/>
    <property type="match status" value="1"/>
</dbReference>
<dbReference type="InterPro" id="IPR029062">
    <property type="entry name" value="Class_I_gatase-like"/>
</dbReference>
<evidence type="ECO:0000256" key="3">
    <source>
        <dbReference type="ARBA" id="ARBA00022801"/>
    </source>
</evidence>
<sequence>MQTRKLYLLGGNTSQEEANVHFARAAGGQKAHLALLIVYREGWEEFLPRYTSHWITQGVNEKSISVIVPDETGNLDTEKAADIIQNATGIFIGGGHSETYHALYTQQPFKQLLKEKYRAGIPLAGNSAGALIMPETVLLSPHDTDHQLAWSGPGIGLLQNQLISVHFSQWQDEPNLIAGLIRHDIPIGYGIDEDACLYLENEQPTASFGNEQVKRIEKGTHS</sequence>
<dbReference type="GO" id="GO:0008236">
    <property type="term" value="F:serine-type peptidase activity"/>
    <property type="evidence" value="ECO:0007669"/>
    <property type="project" value="UniProtKB-KW"/>
</dbReference>
<dbReference type="EMBL" id="FMZB01000006">
    <property type="protein sequence ID" value="SDD08416.1"/>
    <property type="molecule type" value="Genomic_DNA"/>
</dbReference>
<dbReference type="Proteomes" id="UP000198666">
    <property type="component" value="Unassembled WGS sequence"/>
</dbReference>
<evidence type="ECO:0000256" key="4">
    <source>
        <dbReference type="ARBA" id="ARBA00022825"/>
    </source>
</evidence>
<evidence type="ECO:0000256" key="2">
    <source>
        <dbReference type="ARBA" id="ARBA00022670"/>
    </source>
</evidence>
<dbReference type="CDD" id="cd03129">
    <property type="entry name" value="GAT1_Peptidase_E_like"/>
    <property type="match status" value="1"/>
</dbReference>
<dbReference type="PANTHER" id="PTHR36175">
    <property type="entry name" value="CYANOPHYCINASE"/>
    <property type="match status" value="1"/>
</dbReference>
<dbReference type="SUPFAM" id="SSF52317">
    <property type="entry name" value="Class I glutamine amidotransferase-like"/>
    <property type="match status" value="1"/>
</dbReference>
<evidence type="ECO:0000256" key="1">
    <source>
        <dbReference type="ARBA" id="ARBA00006534"/>
    </source>
</evidence>
<dbReference type="PANTHER" id="PTHR36175:SF1">
    <property type="entry name" value="CYANOPHYCINASE"/>
    <property type="match status" value="1"/>
</dbReference>
<proteinExistence type="inferred from homology"/>
<dbReference type="RefSeq" id="WP_170829683.1">
    <property type="nucleotide sequence ID" value="NZ_FMZB01000006.1"/>
</dbReference>
<keyword evidence="3" id="KW-0378">Hydrolase</keyword>
<reference evidence="6" key="1">
    <citation type="submission" date="2016-10" db="EMBL/GenBank/DDBJ databases">
        <authorList>
            <person name="Varghese N."/>
            <person name="Submissions S."/>
        </authorList>
    </citation>
    <scope>NUCLEOTIDE SEQUENCE [LARGE SCALE GENOMIC DNA]</scope>
    <source>
        <strain evidence="6">DSM 21620</strain>
    </source>
</reference>
<organism evidence="5 6">
    <name type="scientific">Terribacillus halophilus</name>
    <dbReference type="NCBI Taxonomy" id="361279"/>
    <lineage>
        <taxon>Bacteria</taxon>
        <taxon>Bacillati</taxon>
        <taxon>Bacillota</taxon>
        <taxon>Bacilli</taxon>
        <taxon>Bacillales</taxon>
        <taxon>Bacillaceae</taxon>
        <taxon>Terribacillus</taxon>
    </lineage>
</organism>
<protein>
    <submittedName>
        <fullName evidence="5">Cyanophycinase</fullName>
    </submittedName>
</protein>
<dbReference type="InterPro" id="IPR005320">
    <property type="entry name" value="Peptidase_S51"/>
</dbReference>
<dbReference type="AlphaFoldDB" id="A0A1G6RWV5"/>